<feature type="transmembrane region" description="Helical" evidence="6">
    <location>
        <begin position="129"/>
        <end position="153"/>
    </location>
</feature>
<evidence type="ECO:0000313" key="7">
    <source>
        <dbReference type="EMBL" id="HFM97996.1"/>
    </source>
</evidence>
<dbReference type="GO" id="GO:0042910">
    <property type="term" value="F:xenobiotic transmembrane transporter activity"/>
    <property type="evidence" value="ECO:0007669"/>
    <property type="project" value="InterPro"/>
</dbReference>
<dbReference type="EMBL" id="DSRU01000133">
    <property type="protein sequence ID" value="HFM97996.1"/>
    <property type="molecule type" value="Genomic_DNA"/>
</dbReference>
<evidence type="ECO:0000256" key="4">
    <source>
        <dbReference type="ARBA" id="ARBA00022989"/>
    </source>
</evidence>
<dbReference type="Pfam" id="PF01554">
    <property type="entry name" value="MatE"/>
    <property type="match status" value="2"/>
</dbReference>
<sequence>MRSLTFLRPFLKLVGINILSNLLVPIAGLLDLAFLGHLTEIRHLAGVALANVLFNYLYWTFGFLRMSTTGMTAQAMGRDDESEMVLIGLRHGILALLLGVGMIILHVPIRHVEFAILGGTPEVEAAGQAFYNALVWGAPATLINFVIIGWFLGRSQSSSVLILTAVNSVANIMLDYWFVVRLGWASMGAGASTALSQYLMLFTGILLLTRAIQLKQITGHLANLWNPAALKTLFTLNRDLVIRTFVLISTFAVFTNLGSAFGSIPLSANAILLQVVTLAAYFIDGIAFATETLAGLFRGQGNDSQLRQLVWVAGGMSLLIGILFAIAFIGYPGVLFKRLTSHTPVLIYLEQYVVWLLPVLGFGSIAYMLDGYFLGLTQGKILRQAMLQSVLIGFVPCAVIAWSLQSNHWLWLALSLFMAMRSLSLGWRFRHPIN</sequence>
<dbReference type="PANTHER" id="PTHR42893:SF46">
    <property type="entry name" value="PROTEIN DETOXIFICATION 44, CHLOROPLASTIC"/>
    <property type="match status" value="1"/>
</dbReference>
<feature type="transmembrane region" description="Helical" evidence="6">
    <location>
        <begin position="270"/>
        <end position="297"/>
    </location>
</feature>
<comment type="similarity">
    <text evidence="2">Belongs to the multi antimicrobial extrusion (MATE) (TC 2.A.66.1) family.</text>
</comment>
<dbReference type="NCBIfam" id="TIGR00797">
    <property type="entry name" value="matE"/>
    <property type="match status" value="1"/>
</dbReference>
<comment type="subcellular location">
    <subcellularLocation>
        <location evidence="1">Membrane</location>
        <topology evidence="1">Multi-pass membrane protein</topology>
    </subcellularLocation>
</comment>
<dbReference type="InterPro" id="IPR002528">
    <property type="entry name" value="MATE_fam"/>
</dbReference>
<evidence type="ECO:0000256" key="6">
    <source>
        <dbReference type="SAM" id="Phobius"/>
    </source>
</evidence>
<proteinExistence type="inferred from homology"/>
<name>A0A7C3PHL2_9CYAN</name>
<feature type="transmembrane region" description="Helical" evidence="6">
    <location>
        <begin position="309"/>
        <end position="332"/>
    </location>
</feature>
<accession>A0A7C3PHL2</accession>
<feature type="transmembrane region" description="Helical" evidence="6">
    <location>
        <begin position="41"/>
        <end position="64"/>
    </location>
</feature>
<dbReference type="AlphaFoldDB" id="A0A7C3PHL2"/>
<keyword evidence="5 6" id="KW-0472">Membrane</keyword>
<feature type="transmembrane region" description="Helical" evidence="6">
    <location>
        <begin position="85"/>
        <end position="109"/>
    </location>
</feature>
<gene>
    <name evidence="7" type="ORF">ENR64_09570</name>
</gene>
<feature type="transmembrane region" description="Helical" evidence="6">
    <location>
        <begin position="160"/>
        <end position="178"/>
    </location>
</feature>
<feature type="transmembrane region" description="Helical" evidence="6">
    <location>
        <begin position="184"/>
        <end position="208"/>
    </location>
</feature>
<reference evidence="7" key="1">
    <citation type="journal article" date="2020" name="mSystems">
        <title>Genome- and Community-Level Interaction Insights into Carbon Utilization and Element Cycling Functions of Hydrothermarchaeota in Hydrothermal Sediment.</title>
        <authorList>
            <person name="Zhou Z."/>
            <person name="Liu Y."/>
            <person name="Xu W."/>
            <person name="Pan J."/>
            <person name="Luo Z.H."/>
            <person name="Li M."/>
        </authorList>
    </citation>
    <scope>NUCLEOTIDE SEQUENCE [LARGE SCALE GENOMIC DNA]</scope>
    <source>
        <strain evidence="7">SpSt-418</strain>
    </source>
</reference>
<protein>
    <submittedName>
        <fullName evidence="7">MATE family efflux transporter</fullName>
    </submittedName>
</protein>
<dbReference type="GO" id="GO:0005886">
    <property type="term" value="C:plasma membrane"/>
    <property type="evidence" value="ECO:0007669"/>
    <property type="project" value="TreeGrafter"/>
</dbReference>
<feature type="transmembrane region" description="Helical" evidence="6">
    <location>
        <begin position="12"/>
        <end position="35"/>
    </location>
</feature>
<keyword evidence="3 6" id="KW-0812">Transmembrane</keyword>
<evidence type="ECO:0000256" key="5">
    <source>
        <dbReference type="ARBA" id="ARBA00023136"/>
    </source>
</evidence>
<feature type="transmembrane region" description="Helical" evidence="6">
    <location>
        <begin position="385"/>
        <end position="404"/>
    </location>
</feature>
<organism evidence="7">
    <name type="scientific">Oscillatoriales cyanobacterium SpSt-418</name>
    <dbReference type="NCBI Taxonomy" id="2282169"/>
    <lineage>
        <taxon>Bacteria</taxon>
        <taxon>Bacillati</taxon>
        <taxon>Cyanobacteriota</taxon>
        <taxon>Cyanophyceae</taxon>
        <taxon>Oscillatoriophycideae</taxon>
        <taxon>Oscillatoriales</taxon>
    </lineage>
</organism>
<feature type="transmembrane region" description="Helical" evidence="6">
    <location>
        <begin position="240"/>
        <end position="264"/>
    </location>
</feature>
<dbReference type="InterPro" id="IPR044644">
    <property type="entry name" value="DinF-like"/>
</dbReference>
<dbReference type="PANTHER" id="PTHR42893">
    <property type="entry name" value="PROTEIN DETOXIFICATION 44, CHLOROPLASTIC-RELATED"/>
    <property type="match status" value="1"/>
</dbReference>
<keyword evidence="4 6" id="KW-1133">Transmembrane helix</keyword>
<feature type="transmembrane region" description="Helical" evidence="6">
    <location>
        <begin position="352"/>
        <end position="373"/>
    </location>
</feature>
<evidence type="ECO:0000256" key="1">
    <source>
        <dbReference type="ARBA" id="ARBA00004141"/>
    </source>
</evidence>
<dbReference type="GO" id="GO:0015297">
    <property type="term" value="F:antiporter activity"/>
    <property type="evidence" value="ECO:0007669"/>
    <property type="project" value="InterPro"/>
</dbReference>
<evidence type="ECO:0000256" key="3">
    <source>
        <dbReference type="ARBA" id="ARBA00022692"/>
    </source>
</evidence>
<comment type="caution">
    <text evidence="7">The sequence shown here is derived from an EMBL/GenBank/DDBJ whole genome shotgun (WGS) entry which is preliminary data.</text>
</comment>
<evidence type="ECO:0000256" key="2">
    <source>
        <dbReference type="ARBA" id="ARBA00010199"/>
    </source>
</evidence>
<dbReference type="CDD" id="cd13136">
    <property type="entry name" value="MATE_DinF_like"/>
    <property type="match status" value="1"/>
</dbReference>